<reference evidence="3 4" key="1">
    <citation type="submission" date="2016-11" db="EMBL/GenBank/DDBJ databases">
        <title>Genome sequences of unsequenced Mycobacteria.</title>
        <authorList>
            <person name="Greninger A.L."/>
            <person name="Fang F."/>
            <person name="Jerome K.R."/>
        </authorList>
    </citation>
    <scope>NUCLEOTIDE SEQUENCE [LARGE SCALE GENOMIC DNA]</scope>
    <source>
        <strain evidence="3 4">M11</strain>
    </source>
</reference>
<evidence type="ECO:0000313" key="4">
    <source>
        <dbReference type="Proteomes" id="UP000186438"/>
    </source>
</evidence>
<proteinExistence type="predicted"/>
<comment type="caution">
    <text evidence="3">The sequence shown here is derived from an EMBL/GenBank/DDBJ whole genome shotgun (WGS) entry which is preliminary data.</text>
</comment>
<organism evidence="3 4">
    <name type="scientific">Mycobacterium paraffinicum</name>
    <dbReference type="NCBI Taxonomy" id="53378"/>
    <lineage>
        <taxon>Bacteria</taxon>
        <taxon>Bacillati</taxon>
        <taxon>Actinomycetota</taxon>
        <taxon>Actinomycetes</taxon>
        <taxon>Mycobacteriales</taxon>
        <taxon>Mycobacteriaceae</taxon>
        <taxon>Mycobacterium</taxon>
    </lineage>
</organism>
<keyword evidence="2" id="KW-0472">Membrane</keyword>
<feature type="compositionally biased region" description="Basic and acidic residues" evidence="1">
    <location>
        <begin position="1"/>
        <end position="13"/>
    </location>
</feature>
<evidence type="ECO:0000256" key="1">
    <source>
        <dbReference type="SAM" id="MobiDB-lite"/>
    </source>
</evidence>
<evidence type="ECO:0000256" key="2">
    <source>
        <dbReference type="SAM" id="Phobius"/>
    </source>
</evidence>
<feature type="transmembrane region" description="Helical" evidence="2">
    <location>
        <begin position="32"/>
        <end position="50"/>
    </location>
</feature>
<feature type="transmembrane region" description="Helical" evidence="2">
    <location>
        <begin position="56"/>
        <end position="76"/>
    </location>
</feature>
<gene>
    <name evidence="3" type="ORF">BRW65_04135</name>
</gene>
<evidence type="ECO:0008006" key="5">
    <source>
        <dbReference type="Google" id="ProtNLM"/>
    </source>
</evidence>
<keyword evidence="4" id="KW-1185">Reference proteome</keyword>
<evidence type="ECO:0000313" key="3">
    <source>
        <dbReference type="EMBL" id="OJZ75728.1"/>
    </source>
</evidence>
<accession>A0A1Q4I1E8</accession>
<dbReference type="AlphaFoldDB" id="A0A1Q4I1E8"/>
<keyword evidence="2" id="KW-1133">Transmembrane helix</keyword>
<sequence>MNSDNRDPIDHQRTFRQHAGETVTNGANAPGLAGSAVAVLALIVGLFALATRHLSAGLTAVVLAALLGAASAVWLARTHRQVRDAELAWHAANSDEPAPPPTS</sequence>
<dbReference type="Proteomes" id="UP000186438">
    <property type="component" value="Unassembled WGS sequence"/>
</dbReference>
<protein>
    <recommendedName>
        <fullName evidence="5">UsfY protein</fullName>
    </recommendedName>
</protein>
<keyword evidence="2" id="KW-0812">Transmembrane</keyword>
<dbReference type="RefSeq" id="WP_073871778.1">
    <property type="nucleotide sequence ID" value="NZ_MPNT01000002.1"/>
</dbReference>
<feature type="region of interest" description="Disordered" evidence="1">
    <location>
        <begin position="1"/>
        <end position="27"/>
    </location>
</feature>
<dbReference type="EMBL" id="MPNT01000002">
    <property type="protein sequence ID" value="OJZ75728.1"/>
    <property type="molecule type" value="Genomic_DNA"/>
</dbReference>
<name>A0A1Q4I1E8_9MYCO</name>
<dbReference type="STRING" id="53378.BRW65_04135"/>